<dbReference type="OMA" id="RINCEFT"/>
<proteinExistence type="predicted"/>
<evidence type="ECO:0008006" key="5">
    <source>
        <dbReference type="Google" id="ProtNLM"/>
    </source>
</evidence>
<evidence type="ECO:0000313" key="3">
    <source>
        <dbReference type="EMBL" id="ESQ28926.1"/>
    </source>
</evidence>
<dbReference type="Pfam" id="PF12854">
    <property type="entry name" value="PPR_1"/>
    <property type="match status" value="1"/>
</dbReference>
<evidence type="ECO:0000256" key="1">
    <source>
        <dbReference type="ARBA" id="ARBA00022737"/>
    </source>
</evidence>
<dbReference type="Gene3D" id="1.25.40.10">
    <property type="entry name" value="Tetratricopeptide repeat domain"/>
    <property type="match status" value="2"/>
</dbReference>
<protein>
    <recommendedName>
        <fullName evidence="5">Pentacotripeptide-repeat region of PRORP domain-containing protein</fullName>
    </recommendedName>
</protein>
<dbReference type="InterPro" id="IPR002885">
    <property type="entry name" value="PPR_rpt"/>
</dbReference>
<gene>
    <name evidence="3" type="ORF">EUTSA_v10023497mg</name>
</gene>
<name>V4MCH4_EUTSA</name>
<dbReference type="Proteomes" id="UP000030689">
    <property type="component" value="Unassembled WGS sequence"/>
</dbReference>
<dbReference type="Pfam" id="PF01535">
    <property type="entry name" value="PPR"/>
    <property type="match status" value="3"/>
</dbReference>
<dbReference type="KEGG" id="eus:EUTSA_v10023497mg"/>
<organism evidence="3 4">
    <name type="scientific">Eutrema salsugineum</name>
    <name type="common">Saltwater cress</name>
    <name type="synonym">Sisymbrium salsugineum</name>
    <dbReference type="NCBI Taxonomy" id="72664"/>
    <lineage>
        <taxon>Eukaryota</taxon>
        <taxon>Viridiplantae</taxon>
        <taxon>Streptophyta</taxon>
        <taxon>Embryophyta</taxon>
        <taxon>Tracheophyta</taxon>
        <taxon>Spermatophyta</taxon>
        <taxon>Magnoliopsida</taxon>
        <taxon>eudicotyledons</taxon>
        <taxon>Gunneridae</taxon>
        <taxon>Pentapetalae</taxon>
        <taxon>rosids</taxon>
        <taxon>malvids</taxon>
        <taxon>Brassicales</taxon>
        <taxon>Brassicaceae</taxon>
        <taxon>Eutremeae</taxon>
        <taxon>Eutrema</taxon>
    </lineage>
</organism>
<keyword evidence="1" id="KW-0677">Repeat</keyword>
<reference evidence="3 4" key="1">
    <citation type="journal article" date="2013" name="Front. Plant Sci.">
        <title>The Reference Genome of the Halophytic Plant Eutrema salsugineum.</title>
        <authorList>
            <person name="Yang R."/>
            <person name="Jarvis D.E."/>
            <person name="Chen H."/>
            <person name="Beilstein M.A."/>
            <person name="Grimwood J."/>
            <person name="Jenkins J."/>
            <person name="Shu S."/>
            <person name="Prochnik S."/>
            <person name="Xin M."/>
            <person name="Ma C."/>
            <person name="Schmutz J."/>
            <person name="Wing R.A."/>
            <person name="Mitchell-Olds T."/>
            <person name="Schumaker K.S."/>
            <person name="Wang X."/>
        </authorList>
    </citation>
    <scope>NUCLEOTIDE SEQUENCE [LARGE SCALE GENOMIC DNA]</scope>
</reference>
<dbReference type="InterPro" id="IPR052308">
    <property type="entry name" value="PPR_domain-containing"/>
</dbReference>
<feature type="repeat" description="PPR" evidence="2">
    <location>
        <begin position="370"/>
        <end position="404"/>
    </location>
</feature>
<dbReference type="NCBIfam" id="TIGR00756">
    <property type="entry name" value="PPR"/>
    <property type="match status" value="1"/>
</dbReference>
<evidence type="ECO:0000256" key="2">
    <source>
        <dbReference type="PROSITE-ProRule" id="PRU00708"/>
    </source>
</evidence>
<dbReference type="EMBL" id="KI517881">
    <property type="protein sequence ID" value="ESQ28926.1"/>
    <property type="molecule type" value="Genomic_DNA"/>
</dbReference>
<dbReference type="InterPro" id="IPR011990">
    <property type="entry name" value="TPR-like_helical_dom_sf"/>
</dbReference>
<dbReference type="PANTHER" id="PTHR47937">
    <property type="entry name" value="PLASTID TRANSCRIPTIONALLY ACTIVE CHROMOSOME 2-LIKE PROTEIN"/>
    <property type="match status" value="1"/>
</dbReference>
<sequence length="411" mass="47346">MSLRCCRFNRRFYSAAVSYSFPIPRDLLSGSSSRPDLMMSNADRCPQQLSWTVELLIRLRDLDTAAEYARLAYSSRINCEFTIKTCDSIIGAMCEAKRYRDALDLFHHFFNERKSRSVNKSPNHVVKAICELGRVDDALVFFRALQPHPGLSPIYSHLTKALVYAGRFEEALCLVRQGPVPLACSNLIRGFLNLGNLDMANQLLEEFEYNGYWAYDCTRNEGAYPRVVFIEHWLKQGNDEEAMRCYQSLLCDHRFQNYGDSINSLLQLFLSYGKKKEAWELFHRIVDGFYKKTMGGVVSETIDIMVRECFNDGRFREGIETFYQVKAKVGSSLKALDYNNVITRCCEQGLLSEAECLFAELSSHRFWSVDVFTYRAMMDAYLKAGRVDDALQMVNKMVVANLTKLALWMKF</sequence>
<dbReference type="PANTHER" id="PTHR47937:SF7">
    <property type="entry name" value="EXPORTIN-2 CENTRAL DOMAIN-CONTAINING PROTEIN"/>
    <property type="match status" value="1"/>
</dbReference>
<dbReference type="PROSITE" id="PS51375">
    <property type="entry name" value="PPR"/>
    <property type="match status" value="1"/>
</dbReference>
<accession>V4MCH4</accession>
<dbReference type="Gramene" id="ESQ28926">
    <property type="protein sequence ID" value="ESQ28926"/>
    <property type="gene ID" value="EUTSA_v10023497mg"/>
</dbReference>
<dbReference type="eggNOG" id="KOG4197">
    <property type="taxonomic scope" value="Eukaryota"/>
</dbReference>
<dbReference type="OrthoDB" id="1109433at2759"/>
<dbReference type="SUPFAM" id="SSF48452">
    <property type="entry name" value="TPR-like"/>
    <property type="match status" value="1"/>
</dbReference>
<dbReference type="AlphaFoldDB" id="V4MCH4"/>
<keyword evidence="4" id="KW-1185">Reference proteome</keyword>
<evidence type="ECO:0000313" key="4">
    <source>
        <dbReference type="Proteomes" id="UP000030689"/>
    </source>
</evidence>